<dbReference type="PANTHER" id="PTHR46825">
    <property type="entry name" value="D-ALANYL-D-ALANINE-CARBOXYPEPTIDASE/ENDOPEPTIDASE AMPH"/>
    <property type="match status" value="1"/>
</dbReference>
<evidence type="ECO:0000313" key="2">
    <source>
        <dbReference type="EMBL" id="KRN97698.1"/>
    </source>
</evidence>
<comment type="caution">
    <text evidence="2">The sequence shown here is derived from an EMBL/GenBank/DDBJ whole genome shotgun (WGS) entry which is preliminary data.</text>
</comment>
<sequence>MGVGFTGEYIMKKVILPMLMLFSIILGTLPSTVYAADDSDDFDSSVNSSSAVDTSADSELSQDIDSLLNKKGYSGTILVIKDGKPIYQTSRGYANFSNSAFNNENTTYEIDSVQKSMTAAMIMKEVQKKKLSLSDKLSEFYPDIPGSKKITIRQMLDMTSGLVMNGGSVGPDRIMSDPDIIDSDIDNIKFSKLLYKKWNYSAVNYNLLSGILEMVTGNSYRKLFTDSFIKKLNLKHTIFAYDEKPNIQKANGYNNIDPLSARLDYKNAFYTKRSFEFDELGTGQIYMNARDLYKVEKYISTGSMLTKKSRKILYKRGSVSTYGGGLYHGTDDNFANGWGYGFQTVMHISNNGKNAVIFLENYERLAADAKPIAKQVYGMINNDD</sequence>
<dbReference type="SUPFAM" id="SSF56601">
    <property type="entry name" value="beta-lactamase/transpeptidase-like"/>
    <property type="match status" value="1"/>
</dbReference>
<keyword evidence="3" id="KW-1185">Reference proteome</keyword>
<dbReference type="InterPro" id="IPR050491">
    <property type="entry name" value="AmpC-like"/>
</dbReference>
<gene>
    <name evidence="2" type="ORF">IV57_GL001622</name>
</gene>
<dbReference type="EMBL" id="JQCF01000032">
    <property type="protein sequence ID" value="KRN97698.1"/>
    <property type="molecule type" value="Genomic_DNA"/>
</dbReference>
<dbReference type="Gene3D" id="3.40.710.10">
    <property type="entry name" value="DD-peptidase/beta-lactamase superfamily"/>
    <property type="match status" value="1"/>
</dbReference>
<dbReference type="STRING" id="993692.IV57_GL001622"/>
<reference evidence="2 3" key="1">
    <citation type="journal article" date="2015" name="Genome Announc.">
        <title>Expanding the biotechnology potential of lactobacilli through comparative genomics of 213 strains and associated genera.</title>
        <authorList>
            <person name="Sun Z."/>
            <person name="Harris H.M."/>
            <person name="McCann A."/>
            <person name="Guo C."/>
            <person name="Argimon S."/>
            <person name="Zhang W."/>
            <person name="Yang X."/>
            <person name="Jeffery I.B."/>
            <person name="Cooney J.C."/>
            <person name="Kagawa T.F."/>
            <person name="Liu W."/>
            <person name="Song Y."/>
            <person name="Salvetti E."/>
            <person name="Wrobel A."/>
            <person name="Rasinkangas P."/>
            <person name="Parkhill J."/>
            <person name="Rea M.C."/>
            <person name="O'Sullivan O."/>
            <person name="Ritari J."/>
            <person name="Douillard F.P."/>
            <person name="Paul Ross R."/>
            <person name="Yang R."/>
            <person name="Briner A.E."/>
            <person name="Felis G.E."/>
            <person name="de Vos W.M."/>
            <person name="Barrangou R."/>
            <person name="Klaenhammer T.R."/>
            <person name="Caufield P.W."/>
            <person name="Cui Y."/>
            <person name="Zhang H."/>
            <person name="O'Toole P.W."/>
        </authorList>
    </citation>
    <scope>NUCLEOTIDE SEQUENCE [LARGE SCALE GENOMIC DNA]</scope>
    <source>
        <strain evidence="2 3">DSM 24716</strain>
    </source>
</reference>
<name>A0A0R2L7P4_9LACO</name>
<dbReference type="InterPro" id="IPR012338">
    <property type="entry name" value="Beta-lactam/transpept-like"/>
</dbReference>
<dbReference type="Pfam" id="PF00144">
    <property type="entry name" value="Beta-lactamase"/>
    <property type="match status" value="1"/>
</dbReference>
<dbReference type="AlphaFoldDB" id="A0A0R2L7P4"/>
<evidence type="ECO:0000259" key="1">
    <source>
        <dbReference type="Pfam" id="PF00144"/>
    </source>
</evidence>
<organism evidence="2 3">
    <name type="scientific">Companilactobacillus kimchiensis</name>
    <dbReference type="NCBI Taxonomy" id="993692"/>
    <lineage>
        <taxon>Bacteria</taxon>
        <taxon>Bacillati</taxon>
        <taxon>Bacillota</taxon>
        <taxon>Bacilli</taxon>
        <taxon>Lactobacillales</taxon>
        <taxon>Lactobacillaceae</taxon>
        <taxon>Companilactobacillus</taxon>
    </lineage>
</organism>
<feature type="domain" description="Beta-lactamase-related" evidence="1">
    <location>
        <begin position="74"/>
        <end position="364"/>
    </location>
</feature>
<protein>
    <submittedName>
        <fullName evidence="2">Beta-lactamase class C related penicillin binding protein</fullName>
    </submittedName>
</protein>
<dbReference type="PATRIC" id="fig|993692.3.peg.1647"/>
<evidence type="ECO:0000313" key="3">
    <source>
        <dbReference type="Proteomes" id="UP000051006"/>
    </source>
</evidence>
<proteinExistence type="predicted"/>
<dbReference type="InterPro" id="IPR001466">
    <property type="entry name" value="Beta-lactam-related"/>
</dbReference>
<dbReference type="Proteomes" id="UP000051006">
    <property type="component" value="Unassembled WGS sequence"/>
</dbReference>
<accession>A0A0R2L7P4</accession>
<dbReference type="PANTHER" id="PTHR46825:SF9">
    <property type="entry name" value="BETA-LACTAMASE-RELATED DOMAIN-CONTAINING PROTEIN"/>
    <property type="match status" value="1"/>
</dbReference>